<gene>
    <name evidence="2" type="ORF">RUA8715_00972</name>
</gene>
<evidence type="ECO:0000313" key="2">
    <source>
        <dbReference type="EMBL" id="SMX35379.1"/>
    </source>
</evidence>
<feature type="compositionally biased region" description="Basic and acidic residues" evidence="1">
    <location>
        <begin position="63"/>
        <end position="72"/>
    </location>
</feature>
<keyword evidence="3" id="KW-1185">Reference proteome</keyword>
<proteinExistence type="predicted"/>
<protein>
    <submittedName>
        <fullName evidence="2">Uncharacterized protein</fullName>
    </submittedName>
</protein>
<accession>A0A238JXK0</accession>
<dbReference type="Proteomes" id="UP000202485">
    <property type="component" value="Unassembled WGS sequence"/>
</dbReference>
<dbReference type="EMBL" id="FXYG01000001">
    <property type="protein sequence ID" value="SMX35379.1"/>
    <property type="molecule type" value="Genomic_DNA"/>
</dbReference>
<evidence type="ECO:0000313" key="3">
    <source>
        <dbReference type="Proteomes" id="UP000202485"/>
    </source>
</evidence>
<dbReference type="RefSeq" id="WP_093962469.1">
    <property type="nucleotide sequence ID" value="NZ_FXYG01000001.1"/>
</dbReference>
<feature type="region of interest" description="Disordered" evidence="1">
    <location>
        <begin position="47"/>
        <end position="72"/>
    </location>
</feature>
<organism evidence="2 3">
    <name type="scientific">Ruegeria arenilitoris</name>
    <dbReference type="NCBI Taxonomy" id="1173585"/>
    <lineage>
        <taxon>Bacteria</taxon>
        <taxon>Pseudomonadati</taxon>
        <taxon>Pseudomonadota</taxon>
        <taxon>Alphaproteobacteria</taxon>
        <taxon>Rhodobacterales</taxon>
        <taxon>Roseobacteraceae</taxon>
        <taxon>Ruegeria</taxon>
    </lineage>
</organism>
<dbReference type="AlphaFoldDB" id="A0A238JXK0"/>
<name>A0A238JXK0_9RHOB</name>
<evidence type="ECO:0000256" key="1">
    <source>
        <dbReference type="SAM" id="MobiDB-lite"/>
    </source>
</evidence>
<sequence length="72" mass="8239">MRLIKFLKRKSMTSAAVEVDFQESTLRRAQTSKSEITRLFRSELKAGQRSGVQTCTDTARDEEDSRKTDKAL</sequence>
<reference evidence="3" key="1">
    <citation type="submission" date="2017-05" db="EMBL/GenBank/DDBJ databases">
        <authorList>
            <person name="Rodrigo-Torres L."/>
            <person name="Arahal R. D."/>
            <person name="Lucena T."/>
        </authorList>
    </citation>
    <scope>NUCLEOTIDE SEQUENCE [LARGE SCALE GENOMIC DNA]</scope>
    <source>
        <strain evidence="3">CECT 8715</strain>
    </source>
</reference>